<name>A0A6I8M8J6_9PSEU</name>
<keyword evidence="3" id="KW-1185">Reference proteome</keyword>
<evidence type="ECO:0000259" key="1">
    <source>
        <dbReference type="PROSITE" id="PS50075"/>
    </source>
</evidence>
<dbReference type="RefSeq" id="WP_155548901.1">
    <property type="nucleotide sequence ID" value="NZ_CABVGP010000003.1"/>
</dbReference>
<organism evidence="2 3">
    <name type="scientific">Amycolatopsis camponoti</name>
    <dbReference type="NCBI Taxonomy" id="2606593"/>
    <lineage>
        <taxon>Bacteria</taxon>
        <taxon>Bacillati</taxon>
        <taxon>Actinomycetota</taxon>
        <taxon>Actinomycetes</taxon>
        <taxon>Pseudonocardiales</taxon>
        <taxon>Pseudonocardiaceae</taxon>
        <taxon>Amycolatopsis</taxon>
    </lineage>
</organism>
<dbReference type="InterPro" id="IPR009081">
    <property type="entry name" value="PP-bd_ACP"/>
</dbReference>
<proteinExistence type="predicted"/>
<dbReference type="Proteomes" id="UP000399805">
    <property type="component" value="Unassembled WGS sequence"/>
</dbReference>
<dbReference type="Gene3D" id="1.10.1200.10">
    <property type="entry name" value="ACP-like"/>
    <property type="match status" value="1"/>
</dbReference>
<protein>
    <submittedName>
        <fullName evidence="2">Putative acyl carrier protein</fullName>
    </submittedName>
</protein>
<accession>A0A6I8M8J6</accession>
<reference evidence="2 3" key="1">
    <citation type="submission" date="2019-09" db="EMBL/GenBank/DDBJ databases">
        <authorList>
            <person name="Leyn A S."/>
        </authorList>
    </citation>
    <scope>NUCLEOTIDE SEQUENCE [LARGE SCALE GENOMIC DNA]</scope>
    <source>
        <strain evidence="2">AA231_1</strain>
    </source>
</reference>
<evidence type="ECO:0000313" key="2">
    <source>
        <dbReference type="EMBL" id="VVJ24256.1"/>
    </source>
</evidence>
<dbReference type="SUPFAM" id="SSF47336">
    <property type="entry name" value="ACP-like"/>
    <property type="match status" value="1"/>
</dbReference>
<dbReference type="EMBL" id="CABVGP010000003">
    <property type="protein sequence ID" value="VVJ24256.1"/>
    <property type="molecule type" value="Genomic_DNA"/>
</dbReference>
<dbReference type="Pfam" id="PF00550">
    <property type="entry name" value="PP-binding"/>
    <property type="match status" value="1"/>
</dbReference>
<evidence type="ECO:0000313" key="3">
    <source>
        <dbReference type="Proteomes" id="UP000399805"/>
    </source>
</evidence>
<dbReference type="InterPro" id="IPR036736">
    <property type="entry name" value="ACP-like_sf"/>
</dbReference>
<dbReference type="AlphaFoldDB" id="A0A6I8M8J6"/>
<dbReference type="PROSITE" id="PS50075">
    <property type="entry name" value="CARRIER"/>
    <property type="match status" value="1"/>
</dbReference>
<sequence>MTDAGEYTDEIRKIVCTALQLPLERLTDTTPFDDIGMTSRQRVQLLARVEVRYGVSVDLDELDRLVDVRGVAEVISEAIAAQHPTG</sequence>
<feature type="domain" description="Carrier" evidence="1">
    <location>
        <begin position="5"/>
        <end position="79"/>
    </location>
</feature>
<gene>
    <name evidence="2" type="ORF">AA23TX_09128</name>
</gene>